<evidence type="ECO:0000313" key="2">
    <source>
        <dbReference type="EMBL" id="MDL5156145.1"/>
    </source>
</evidence>
<name>A0ABT7M641_9PSEU</name>
<keyword evidence="3" id="KW-1185">Reference proteome</keyword>
<reference evidence="2 3" key="1">
    <citation type="submission" date="2023-06" db="EMBL/GenBank/DDBJ databases">
        <title>Actinomycetospora Odt1-22.</title>
        <authorList>
            <person name="Supong K."/>
        </authorList>
    </citation>
    <scope>NUCLEOTIDE SEQUENCE [LARGE SCALE GENOMIC DNA]</scope>
    <source>
        <strain evidence="2 3">Odt1-22</strain>
    </source>
</reference>
<proteinExistence type="predicted"/>
<evidence type="ECO:0000313" key="3">
    <source>
        <dbReference type="Proteomes" id="UP001231924"/>
    </source>
</evidence>
<sequence>MDPDASPSGTSGSSDKPLLLELGRRVLRRDVGRVVDLTEGLLQGTRHLDERRRVDFADLTEDLCDDVVAELGFEESLLWPLLEQHAPEALPYATLRERREDLRALVADARRTTRAVVTQLAHRPATLATAEDHRRVELLAAAWRSLSDGLTAFVDPSARETAELVTERIPDEQWATVLDAVREGLTDPRGAGARVVEVATPEEMERLRDQLGPRPLTGWTRHGRRRRSKEASVFGPR</sequence>
<gene>
    <name evidence="2" type="ORF">QRT03_09275</name>
</gene>
<protein>
    <submittedName>
        <fullName evidence="2">Uncharacterized protein</fullName>
    </submittedName>
</protein>
<dbReference type="Proteomes" id="UP001231924">
    <property type="component" value="Unassembled WGS sequence"/>
</dbReference>
<dbReference type="RefSeq" id="WP_286052394.1">
    <property type="nucleotide sequence ID" value="NZ_JASVWF010000002.1"/>
</dbReference>
<dbReference type="EMBL" id="JASVWF010000002">
    <property type="protein sequence ID" value="MDL5156145.1"/>
    <property type="molecule type" value="Genomic_DNA"/>
</dbReference>
<comment type="caution">
    <text evidence="2">The sequence shown here is derived from an EMBL/GenBank/DDBJ whole genome shotgun (WGS) entry which is preliminary data.</text>
</comment>
<organism evidence="2 3">
    <name type="scientific">Actinomycetospora termitidis</name>
    <dbReference type="NCBI Taxonomy" id="3053470"/>
    <lineage>
        <taxon>Bacteria</taxon>
        <taxon>Bacillati</taxon>
        <taxon>Actinomycetota</taxon>
        <taxon>Actinomycetes</taxon>
        <taxon>Pseudonocardiales</taxon>
        <taxon>Pseudonocardiaceae</taxon>
        <taxon>Actinomycetospora</taxon>
    </lineage>
</organism>
<feature type="region of interest" description="Disordered" evidence="1">
    <location>
        <begin position="208"/>
        <end position="237"/>
    </location>
</feature>
<evidence type="ECO:0000256" key="1">
    <source>
        <dbReference type="SAM" id="MobiDB-lite"/>
    </source>
</evidence>
<accession>A0ABT7M641</accession>